<dbReference type="Proteomes" id="UP000701853">
    <property type="component" value="Chromosome 10"/>
</dbReference>
<dbReference type="OrthoDB" id="1546605at2759"/>
<evidence type="ECO:0000313" key="1">
    <source>
        <dbReference type="EMBL" id="KAG8480830.1"/>
    </source>
</evidence>
<dbReference type="AlphaFoldDB" id="A0A8J6CSI8"/>
<accession>A0A8J6CSI8</accession>
<organism evidence="1 2">
    <name type="scientific">Gossypium anomalum</name>
    <dbReference type="NCBI Taxonomy" id="47600"/>
    <lineage>
        <taxon>Eukaryota</taxon>
        <taxon>Viridiplantae</taxon>
        <taxon>Streptophyta</taxon>
        <taxon>Embryophyta</taxon>
        <taxon>Tracheophyta</taxon>
        <taxon>Spermatophyta</taxon>
        <taxon>Magnoliopsida</taxon>
        <taxon>eudicotyledons</taxon>
        <taxon>Gunneridae</taxon>
        <taxon>Pentapetalae</taxon>
        <taxon>rosids</taxon>
        <taxon>malvids</taxon>
        <taxon>Malvales</taxon>
        <taxon>Malvaceae</taxon>
        <taxon>Malvoideae</taxon>
        <taxon>Gossypium</taxon>
    </lineage>
</organism>
<keyword evidence="2" id="KW-1185">Reference proteome</keyword>
<proteinExistence type="predicted"/>
<name>A0A8J6CSI8_9ROSI</name>
<protein>
    <submittedName>
        <fullName evidence="1">Uncharacterized protein</fullName>
    </submittedName>
</protein>
<evidence type="ECO:0000313" key="2">
    <source>
        <dbReference type="Proteomes" id="UP000701853"/>
    </source>
</evidence>
<sequence length="113" mass="12816">MKKPSDIWRRGLTLQISPTNQSVHPQNIKKKHSIEIKAKDSKTVTKIHSTSSTMEISSHLQPPVKYDKLKSGHRKIDVGSVNWKASRRKTDGGNHMGHMICLRFSCRQRGLSS</sequence>
<reference evidence="1 2" key="1">
    <citation type="journal article" date="2021" name="bioRxiv">
        <title>The Gossypium anomalum genome as a resource for cotton improvement and evolutionary analysis of hybrid incompatibility.</title>
        <authorList>
            <person name="Grover C.E."/>
            <person name="Yuan D."/>
            <person name="Arick M.A."/>
            <person name="Miller E.R."/>
            <person name="Hu G."/>
            <person name="Peterson D.G."/>
            <person name="Wendel J.F."/>
            <person name="Udall J.A."/>
        </authorList>
    </citation>
    <scope>NUCLEOTIDE SEQUENCE [LARGE SCALE GENOMIC DNA]</scope>
    <source>
        <strain evidence="1">JFW-Udall</strain>
        <tissue evidence="1">Leaf</tissue>
    </source>
</reference>
<gene>
    <name evidence="1" type="ORF">CXB51_025303</name>
</gene>
<comment type="caution">
    <text evidence="1">The sequence shown here is derived from an EMBL/GenBank/DDBJ whole genome shotgun (WGS) entry which is preliminary data.</text>
</comment>
<dbReference type="EMBL" id="JAHUZN010000010">
    <property type="protein sequence ID" value="KAG8480830.1"/>
    <property type="molecule type" value="Genomic_DNA"/>
</dbReference>